<gene>
    <name evidence="1" type="ORF">HMPREF1094_02446</name>
</gene>
<reference evidence="1 2" key="1">
    <citation type="submission" date="2013-01" db="EMBL/GenBank/DDBJ databases">
        <title>The Genome Sequence of Clostridium innocuum 2959.</title>
        <authorList>
            <consortium name="The Broad Institute Genome Sequencing Platform"/>
            <person name="Earl A."/>
            <person name="Ward D."/>
            <person name="Feldgarden M."/>
            <person name="Gevers D."/>
            <person name="Courvalin P."/>
            <person name="Lambert T."/>
            <person name="Walker B."/>
            <person name="Young S.K."/>
            <person name="Zeng Q."/>
            <person name="Gargeya S."/>
            <person name="Fitzgerald M."/>
            <person name="Haas B."/>
            <person name="Abouelleil A."/>
            <person name="Alvarado L."/>
            <person name="Arachchi H.M."/>
            <person name="Berlin A.M."/>
            <person name="Chapman S.B."/>
            <person name="Dewar J."/>
            <person name="Goldberg J."/>
            <person name="Griggs A."/>
            <person name="Gujja S."/>
            <person name="Hansen M."/>
            <person name="Howarth C."/>
            <person name="Imamovic A."/>
            <person name="Larimer J."/>
            <person name="McCowan C."/>
            <person name="Murphy C."/>
            <person name="Neiman D."/>
            <person name="Pearson M."/>
            <person name="Priest M."/>
            <person name="Roberts A."/>
            <person name="Saif S."/>
            <person name="Shea T."/>
            <person name="Sisk P."/>
            <person name="Sykes S."/>
            <person name="Wortman J."/>
            <person name="Nusbaum C."/>
            <person name="Birren B."/>
        </authorList>
    </citation>
    <scope>NUCLEOTIDE SEQUENCE [LARGE SCALE GENOMIC DNA]</scope>
    <source>
        <strain evidence="1 2">2959</strain>
    </source>
</reference>
<organism evidence="1 2">
    <name type="scientific">[Clostridium] innocuum 2959</name>
    <dbReference type="NCBI Taxonomy" id="999413"/>
    <lineage>
        <taxon>Bacteria</taxon>
        <taxon>Bacillati</taxon>
        <taxon>Bacillota</taxon>
        <taxon>Clostridia</taxon>
        <taxon>Eubacteriales</taxon>
        <taxon>Clostridiaceae</taxon>
        <taxon>Clostridium</taxon>
    </lineage>
</organism>
<dbReference type="EMBL" id="AGYV01000005">
    <property type="protein sequence ID" value="ENY85979.1"/>
    <property type="molecule type" value="Genomic_DNA"/>
</dbReference>
<comment type="caution">
    <text evidence="1">The sequence shown here is derived from an EMBL/GenBank/DDBJ whole genome shotgun (WGS) entry which is preliminary data.</text>
</comment>
<sequence length="29" mass="3237">MIQFIICTFCAVATFLGFLLHNMEESSGI</sequence>
<keyword evidence="2" id="KW-1185">Reference proteome</keyword>
<accession>N9V6C7</accession>
<dbReference type="Proteomes" id="UP000013051">
    <property type="component" value="Unassembled WGS sequence"/>
</dbReference>
<protein>
    <submittedName>
        <fullName evidence="1">Uncharacterized protein</fullName>
    </submittedName>
</protein>
<name>N9V6C7_CLOIN</name>
<evidence type="ECO:0000313" key="2">
    <source>
        <dbReference type="Proteomes" id="UP000013051"/>
    </source>
</evidence>
<proteinExistence type="predicted"/>
<evidence type="ECO:0000313" key="1">
    <source>
        <dbReference type="EMBL" id="ENY85979.1"/>
    </source>
</evidence>
<dbReference type="AlphaFoldDB" id="N9V6C7"/>
<dbReference type="HOGENOM" id="CLU_3409041_0_0_9"/>